<proteinExistence type="predicted"/>
<dbReference type="InterPro" id="IPR002372">
    <property type="entry name" value="PQQ_rpt_dom"/>
</dbReference>
<name>A0A5B1CI85_9BACT</name>
<feature type="domain" description="Pyrrolo-quinoline quinone repeat" evidence="1">
    <location>
        <begin position="103"/>
        <end position="313"/>
    </location>
</feature>
<dbReference type="InterPro" id="IPR011047">
    <property type="entry name" value="Quinoprotein_ADH-like_sf"/>
</dbReference>
<comment type="caution">
    <text evidence="2">The sequence shown here is derived from an EMBL/GenBank/DDBJ whole genome shotgun (WGS) entry which is preliminary data.</text>
</comment>
<evidence type="ECO:0000259" key="1">
    <source>
        <dbReference type="Pfam" id="PF13360"/>
    </source>
</evidence>
<accession>A0A5B1CI85</accession>
<dbReference type="PANTHER" id="PTHR34512">
    <property type="entry name" value="CELL SURFACE PROTEIN"/>
    <property type="match status" value="1"/>
</dbReference>
<dbReference type="InterPro" id="IPR018391">
    <property type="entry name" value="PQQ_b-propeller_rpt"/>
</dbReference>
<evidence type="ECO:0000313" key="3">
    <source>
        <dbReference type="Proteomes" id="UP000322699"/>
    </source>
</evidence>
<dbReference type="SMART" id="SM00564">
    <property type="entry name" value="PQQ"/>
    <property type="match status" value="5"/>
</dbReference>
<protein>
    <submittedName>
        <fullName evidence="2">Outer membrane biogenesis protein BamB</fullName>
    </submittedName>
</protein>
<gene>
    <name evidence="2" type="ORF">LF1_34690</name>
</gene>
<dbReference type="Pfam" id="PF13360">
    <property type="entry name" value="PQQ_2"/>
    <property type="match status" value="2"/>
</dbReference>
<feature type="domain" description="Pyrrolo-quinoline quinone repeat" evidence="1">
    <location>
        <begin position="326"/>
        <end position="386"/>
    </location>
</feature>
<dbReference type="AlphaFoldDB" id="A0A5B1CI85"/>
<dbReference type="OrthoDB" id="244732at2"/>
<organism evidence="2 3">
    <name type="scientific">Rubripirellula obstinata</name>
    <dbReference type="NCBI Taxonomy" id="406547"/>
    <lineage>
        <taxon>Bacteria</taxon>
        <taxon>Pseudomonadati</taxon>
        <taxon>Planctomycetota</taxon>
        <taxon>Planctomycetia</taxon>
        <taxon>Pirellulales</taxon>
        <taxon>Pirellulaceae</taxon>
        <taxon>Rubripirellula</taxon>
    </lineage>
</organism>
<reference evidence="2 3" key="1">
    <citation type="submission" date="2019-08" db="EMBL/GenBank/DDBJ databases">
        <title>Deep-cultivation of Planctomycetes and their phenomic and genomic characterization uncovers novel biology.</title>
        <authorList>
            <person name="Wiegand S."/>
            <person name="Jogler M."/>
            <person name="Boedeker C."/>
            <person name="Pinto D."/>
            <person name="Vollmers J."/>
            <person name="Rivas-Marin E."/>
            <person name="Kohn T."/>
            <person name="Peeters S.H."/>
            <person name="Heuer A."/>
            <person name="Rast P."/>
            <person name="Oberbeckmann S."/>
            <person name="Bunk B."/>
            <person name="Jeske O."/>
            <person name="Meyerdierks A."/>
            <person name="Storesund J.E."/>
            <person name="Kallscheuer N."/>
            <person name="Luecker S."/>
            <person name="Lage O.M."/>
            <person name="Pohl T."/>
            <person name="Merkel B.J."/>
            <person name="Hornburger P."/>
            <person name="Mueller R.-W."/>
            <person name="Bruemmer F."/>
            <person name="Labrenz M."/>
            <person name="Spormann A.M."/>
            <person name="Op Den Camp H."/>
            <person name="Overmann J."/>
            <person name="Amann R."/>
            <person name="Jetten M.S.M."/>
            <person name="Mascher T."/>
            <person name="Medema M.H."/>
            <person name="Devos D.P."/>
            <person name="Kaster A.-K."/>
            <person name="Ovreas L."/>
            <person name="Rohde M."/>
            <person name="Galperin M.Y."/>
            <person name="Jogler C."/>
        </authorList>
    </citation>
    <scope>NUCLEOTIDE SEQUENCE [LARGE SCALE GENOMIC DNA]</scope>
    <source>
        <strain evidence="2 3">LF1</strain>
    </source>
</reference>
<dbReference type="PANTHER" id="PTHR34512:SF30">
    <property type="entry name" value="OUTER MEMBRANE PROTEIN ASSEMBLY FACTOR BAMB"/>
    <property type="match status" value="1"/>
</dbReference>
<dbReference type="InterPro" id="IPR015943">
    <property type="entry name" value="WD40/YVTN_repeat-like_dom_sf"/>
</dbReference>
<dbReference type="Gene3D" id="2.130.10.10">
    <property type="entry name" value="YVTN repeat-like/Quinoprotein amine dehydrogenase"/>
    <property type="match status" value="2"/>
</dbReference>
<keyword evidence="3" id="KW-1185">Reference proteome</keyword>
<dbReference type="Proteomes" id="UP000322699">
    <property type="component" value="Unassembled WGS sequence"/>
</dbReference>
<dbReference type="EMBL" id="VRLW01000001">
    <property type="protein sequence ID" value="KAA1260927.1"/>
    <property type="molecule type" value="Genomic_DNA"/>
</dbReference>
<sequence>MHMLVPPSMQTLSMRIASSYFSALILIACVFAPSVRSETWPTWRGQAGDNHAASGNQVPENWDLTSGKNIVWKTAIPGRGHSSPVVTDDAIFLTTADNEKKTQSLLKLDRESGKLIGETVLHRNGLPERIHPSNSHASPTPAFDGQHLFVCFHTNDSIVLSKVTPEGQIDWQKKVCDFKPDQFQFGYGASPVIEDNVVIVAAEYDGAGCGLYGLDRETGKQVWKAPRPINLSFSSPIVATVGGTRQLFLAGASTINSYDPADGKLLWSIDESTDAICGTVVWDDRNVFISGGYPGKGTWCVSGDGTKVRVWDNRVKCYEQSLLRFGDHLLALDDNGIGHCIDANDGESVWKKRLFDGKVSASPLLVADRIYTASEDGGVVVISTNTEKCEILAENQTGNSIFASPVVVDNRLYLRPAVGFGQDRQEYLVAIGRSAAGPPK</sequence>
<evidence type="ECO:0000313" key="2">
    <source>
        <dbReference type="EMBL" id="KAA1260927.1"/>
    </source>
</evidence>
<dbReference type="SUPFAM" id="SSF50998">
    <property type="entry name" value="Quinoprotein alcohol dehydrogenase-like"/>
    <property type="match status" value="1"/>
</dbReference>